<comment type="caution">
    <text evidence="3">The sequence shown here is derived from an EMBL/GenBank/DDBJ whole genome shotgun (WGS) entry which is preliminary data.</text>
</comment>
<keyword evidence="2" id="KW-0732">Signal</keyword>
<feature type="chain" id="PRO_5021301102" evidence="2">
    <location>
        <begin position="30"/>
        <end position="439"/>
    </location>
</feature>
<dbReference type="GO" id="GO:0016798">
    <property type="term" value="F:hydrolase activity, acting on glycosyl bonds"/>
    <property type="evidence" value="ECO:0007669"/>
    <property type="project" value="UniProtKB-KW"/>
</dbReference>
<keyword evidence="1" id="KW-0378">Hydrolase</keyword>
<organism evidence="3 4">
    <name type="scientific">Coprinellus micaceus</name>
    <name type="common">Glistening ink-cap mushroom</name>
    <name type="synonym">Coprinus micaceus</name>
    <dbReference type="NCBI Taxonomy" id="71717"/>
    <lineage>
        <taxon>Eukaryota</taxon>
        <taxon>Fungi</taxon>
        <taxon>Dikarya</taxon>
        <taxon>Basidiomycota</taxon>
        <taxon>Agaricomycotina</taxon>
        <taxon>Agaricomycetes</taxon>
        <taxon>Agaricomycetidae</taxon>
        <taxon>Agaricales</taxon>
        <taxon>Agaricineae</taxon>
        <taxon>Psathyrellaceae</taxon>
        <taxon>Coprinellus</taxon>
    </lineage>
</organism>
<dbReference type="AlphaFoldDB" id="A0A4Y7SRR7"/>
<evidence type="ECO:0000256" key="2">
    <source>
        <dbReference type="SAM" id="SignalP"/>
    </source>
</evidence>
<proteinExistence type="predicted"/>
<dbReference type="GO" id="GO:0005975">
    <property type="term" value="P:carbohydrate metabolic process"/>
    <property type="evidence" value="ECO:0007669"/>
    <property type="project" value="InterPro"/>
</dbReference>
<reference evidence="3 4" key="1">
    <citation type="journal article" date="2019" name="Nat. Ecol. Evol.">
        <title>Megaphylogeny resolves global patterns of mushroom evolution.</title>
        <authorList>
            <person name="Varga T."/>
            <person name="Krizsan K."/>
            <person name="Foldi C."/>
            <person name="Dima B."/>
            <person name="Sanchez-Garcia M."/>
            <person name="Sanchez-Ramirez S."/>
            <person name="Szollosi G.J."/>
            <person name="Szarkandi J.G."/>
            <person name="Papp V."/>
            <person name="Albert L."/>
            <person name="Andreopoulos W."/>
            <person name="Angelini C."/>
            <person name="Antonin V."/>
            <person name="Barry K.W."/>
            <person name="Bougher N.L."/>
            <person name="Buchanan P."/>
            <person name="Buyck B."/>
            <person name="Bense V."/>
            <person name="Catcheside P."/>
            <person name="Chovatia M."/>
            <person name="Cooper J."/>
            <person name="Damon W."/>
            <person name="Desjardin D."/>
            <person name="Finy P."/>
            <person name="Geml J."/>
            <person name="Haridas S."/>
            <person name="Hughes K."/>
            <person name="Justo A."/>
            <person name="Karasinski D."/>
            <person name="Kautmanova I."/>
            <person name="Kiss B."/>
            <person name="Kocsube S."/>
            <person name="Kotiranta H."/>
            <person name="LaButti K.M."/>
            <person name="Lechner B.E."/>
            <person name="Liimatainen K."/>
            <person name="Lipzen A."/>
            <person name="Lukacs Z."/>
            <person name="Mihaltcheva S."/>
            <person name="Morgado L.N."/>
            <person name="Niskanen T."/>
            <person name="Noordeloos M.E."/>
            <person name="Ohm R.A."/>
            <person name="Ortiz-Santana B."/>
            <person name="Ovrebo C."/>
            <person name="Racz N."/>
            <person name="Riley R."/>
            <person name="Savchenko A."/>
            <person name="Shiryaev A."/>
            <person name="Soop K."/>
            <person name="Spirin V."/>
            <person name="Szebenyi C."/>
            <person name="Tomsovsky M."/>
            <person name="Tulloss R.E."/>
            <person name="Uehling J."/>
            <person name="Grigoriev I.V."/>
            <person name="Vagvolgyi C."/>
            <person name="Papp T."/>
            <person name="Martin F.M."/>
            <person name="Miettinen O."/>
            <person name="Hibbett D.S."/>
            <person name="Nagy L.G."/>
        </authorList>
    </citation>
    <scope>NUCLEOTIDE SEQUENCE [LARGE SCALE GENOMIC DNA]</scope>
    <source>
        <strain evidence="3 4">FP101781</strain>
    </source>
</reference>
<protein>
    <submittedName>
        <fullName evidence="3">Six-hairpin glycosidase</fullName>
    </submittedName>
</protein>
<dbReference type="PANTHER" id="PTHR41814:SF1">
    <property type="entry name" value="CELLULASE"/>
    <property type="match status" value="1"/>
</dbReference>
<dbReference type="Pfam" id="PF07470">
    <property type="entry name" value="Glyco_hydro_88"/>
    <property type="match status" value="1"/>
</dbReference>
<gene>
    <name evidence="3" type="ORF">FA13DRAFT_1638530</name>
</gene>
<evidence type="ECO:0000256" key="1">
    <source>
        <dbReference type="ARBA" id="ARBA00022801"/>
    </source>
</evidence>
<keyword evidence="4" id="KW-1185">Reference proteome</keyword>
<evidence type="ECO:0000313" key="3">
    <source>
        <dbReference type="EMBL" id="TEB24560.1"/>
    </source>
</evidence>
<dbReference type="InterPro" id="IPR008928">
    <property type="entry name" value="6-hairpin_glycosidase_sf"/>
</dbReference>
<dbReference type="Proteomes" id="UP000298030">
    <property type="component" value="Unassembled WGS sequence"/>
</dbReference>
<name>A0A4Y7SRR7_COPMI</name>
<feature type="signal peptide" evidence="2">
    <location>
        <begin position="1"/>
        <end position="29"/>
    </location>
</feature>
<evidence type="ECO:0000313" key="4">
    <source>
        <dbReference type="Proteomes" id="UP000298030"/>
    </source>
</evidence>
<dbReference type="OrthoDB" id="4138492at2759"/>
<dbReference type="SUPFAM" id="SSF48208">
    <property type="entry name" value="Six-hairpin glycosidases"/>
    <property type="match status" value="1"/>
</dbReference>
<dbReference type="EMBL" id="QPFP01000065">
    <property type="protein sequence ID" value="TEB24560.1"/>
    <property type="molecule type" value="Genomic_DNA"/>
</dbReference>
<accession>A0A4Y7SRR7</accession>
<dbReference type="PANTHER" id="PTHR41814">
    <property type="entry name" value="EXPRESSED PROTEIN"/>
    <property type="match status" value="1"/>
</dbReference>
<dbReference type="STRING" id="71717.A0A4Y7SRR7"/>
<sequence length="439" mass="48004">MKLSFSFGFTQLLLASIICFASLAQFTSAQGVQISDEQIYTVSARLAESANASWEMGTRAQAILELNATRYSVFDSSSLPPPNDVPSDLNNAMQPYWDLAARIMDDWNGTTDGQPQPLMPDGSAADPASNGITILLANWTGQSLPDSVDQGVDYAIAAKSQLDFLYSDNVPKTSDGAISHRTSQVQLWSDYVYMVPPFLAYYGVLTNNRTMLVEAYNQCKLYRSYLRDEATGMWRHVLLGRSGNDEGFWSTGNGWAAAGMLRVHATIKNSQFASSLKGEKKDLEKWVEEIHKAVYSHDSTHIFTNYADQPATADGNFYDAAGTALIAATVFRASSELGKRKYKYLGNARDAWDALFTTTASLDQGSNFTGYAHFTEDGWLQPVVNPHSYSVEGSESAEGQAFVVMLYAARRDWENGASGAKARIGLAVSMAAGVLYALL</sequence>
<keyword evidence="3" id="KW-0326">Glycosidase</keyword>
<dbReference type="Gene3D" id="1.50.10.10">
    <property type="match status" value="1"/>
</dbReference>
<dbReference type="InterPro" id="IPR010905">
    <property type="entry name" value="Glyco_hydro_88"/>
</dbReference>
<dbReference type="InterPro" id="IPR012341">
    <property type="entry name" value="6hp_glycosidase-like_sf"/>
</dbReference>